<evidence type="ECO:0000256" key="14">
    <source>
        <dbReference type="ARBA" id="ARBA00023214"/>
    </source>
</evidence>
<keyword evidence="11" id="KW-0675">Receptor</keyword>
<dbReference type="InterPro" id="IPR036734">
    <property type="entry name" value="Neur_chan_lig-bd_sf"/>
</dbReference>
<dbReference type="EMBL" id="CAJPIZ010022171">
    <property type="protein sequence ID" value="CAG2117875.1"/>
    <property type="molecule type" value="Genomic_DNA"/>
</dbReference>
<evidence type="ECO:0000256" key="18">
    <source>
        <dbReference type="ARBA" id="ARBA00034104"/>
    </source>
</evidence>
<evidence type="ECO:0000256" key="16">
    <source>
        <dbReference type="ARBA" id="ARBA00023286"/>
    </source>
</evidence>
<keyword evidence="4" id="KW-0812">Transmembrane</keyword>
<evidence type="ECO:0000256" key="11">
    <source>
        <dbReference type="ARBA" id="ARBA00023170"/>
    </source>
</evidence>
<dbReference type="AlphaFoldDB" id="A0A7R9LEU3"/>
<evidence type="ECO:0000256" key="19">
    <source>
        <dbReference type="ARBA" id="ARBA00071250"/>
    </source>
</evidence>
<evidence type="ECO:0000259" key="21">
    <source>
        <dbReference type="Pfam" id="PF02931"/>
    </source>
</evidence>
<dbReference type="GO" id="GO:0005230">
    <property type="term" value="F:extracellular ligand-gated monoatomic ion channel activity"/>
    <property type="evidence" value="ECO:0007669"/>
    <property type="project" value="InterPro"/>
</dbReference>
<dbReference type="CDD" id="cd18990">
    <property type="entry name" value="LGIC_ECD_GABAAR"/>
    <property type="match status" value="1"/>
</dbReference>
<evidence type="ECO:0000256" key="5">
    <source>
        <dbReference type="ARBA" id="ARBA00022729"/>
    </source>
</evidence>
<keyword evidence="14" id="KW-0868">Chloride</keyword>
<keyword evidence="3" id="KW-1003">Cell membrane</keyword>
<comment type="similarity">
    <text evidence="1">Belongs to the ligand-gated ion channel (TC 1.A.9) family. Gamma-aminobutyric acid receptor (TC 1.A.9.5) subfamily.</text>
</comment>
<evidence type="ECO:0000256" key="7">
    <source>
        <dbReference type="ARBA" id="ARBA00023018"/>
    </source>
</evidence>
<evidence type="ECO:0000256" key="17">
    <source>
        <dbReference type="ARBA" id="ARBA00023303"/>
    </source>
</evidence>
<dbReference type="SUPFAM" id="SSF63712">
    <property type="entry name" value="Nicotinic receptor ligand binding domain-like"/>
    <property type="match status" value="1"/>
</dbReference>
<keyword evidence="6" id="KW-1133">Transmembrane helix</keyword>
<feature type="domain" description="Neurotransmitter-gated ion-channel ligand-binding" evidence="21">
    <location>
        <begin position="1"/>
        <end position="158"/>
    </location>
</feature>
<keyword evidence="7" id="KW-0770">Synapse</keyword>
<dbReference type="OrthoDB" id="8890589at2759"/>
<dbReference type="EMBL" id="OC876746">
    <property type="protein sequence ID" value="CAD7639507.1"/>
    <property type="molecule type" value="Genomic_DNA"/>
</dbReference>
<dbReference type="InterPro" id="IPR006201">
    <property type="entry name" value="Neur_channel"/>
</dbReference>
<keyword evidence="13" id="KW-0325">Glycoprotein</keyword>
<evidence type="ECO:0000256" key="15">
    <source>
        <dbReference type="ARBA" id="ARBA00023257"/>
    </source>
</evidence>
<keyword evidence="8 20" id="KW-0406">Ion transport</keyword>
<protein>
    <recommendedName>
        <fullName evidence="19">Gamma-aminobutyric acid receptor subunit beta</fullName>
    </recommendedName>
</protein>
<keyword evidence="16" id="KW-1071">Ligand-gated ion channel</keyword>
<evidence type="ECO:0000256" key="6">
    <source>
        <dbReference type="ARBA" id="ARBA00022989"/>
    </source>
</evidence>
<keyword evidence="5" id="KW-0732">Signal</keyword>
<evidence type="ECO:0000256" key="1">
    <source>
        <dbReference type="ARBA" id="ARBA00010180"/>
    </source>
</evidence>
<name>A0A7R9LEU3_9ACAR</name>
<sequence>MYLNDISAVSEVTMDYTLDFYIRQLWNDERLVFNSSSVSELILGSEFSKKIWIPDTFFVNGKQASLHISTTTESNVLLRIKPNGDILYSLRLTVVLSCPMDLRHFPMDMQLCQLKVASYGYSTADIDYHWAQGFDTFGIREGLYLPTFQIQGYRRFKKYKLLST</sequence>
<evidence type="ECO:0000256" key="12">
    <source>
        <dbReference type="ARBA" id="ARBA00023173"/>
    </source>
</evidence>
<keyword evidence="9" id="KW-0472">Membrane</keyword>
<reference evidence="22" key="1">
    <citation type="submission" date="2020-11" db="EMBL/GenBank/DDBJ databases">
        <authorList>
            <person name="Tran Van P."/>
        </authorList>
    </citation>
    <scope>NUCLEOTIDE SEQUENCE</scope>
</reference>
<accession>A0A7R9LEU3</accession>
<keyword evidence="12" id="KW-0869">Chloride channel</keyword>
<dbReference type="GO" id="GO:0004888">
    <property type="term" value="F:transmembrane signaling receptor activity"/>
    <property type="evidence" value="ECO:0007669"/>
    <property type="project" value="InterPro"/>
</dbReference>
<dbReference type="Proteomes" id="UP000759131">
    <property type="component" value="Unassembled WGS sequence"/>
</dbReference>
<dbReference type="InterPro" id="IPR006202">
    <property type="entry name" value="Neur_chan_lig-bd"/>
</dbReference>
<dbReference type="PRINTS" id="PR00252">
    <property type="entry name" value="NRIONCHANNEL"/>
</dbReference>
<evidence type="ECO:0000256" key="9">
    <source>
        <dbReference type="ARBA" id="ARBA00023136"/>
    </source>
</evidence>
<evidence type="ECO:0000256" key="13">
    <source>
        <dbReference type="ARBA" id="ARBA00023180"/>
    </source>
</evidence>
<proteinExistence type="inferred from homology"/>
<evidence type="ECO:0000313" key="22">
    <source>
        <dbReference type="EMBL" id="CAD7639507.1"/>
    </source>
</evidence>
<dbReference type="GO" id="GO:0045211">
    <property type="term" value="C:postsynaptic membrane"/>
    <property type="evidence" value="ECO:0007669"/>
    <property type="project" value="UniProtKB-SubCell"/>
</dbReference>
<evidence type="ECO:0000256" key="10">
    <source>
        <dbReference type="ARBA" id="ARBA00023157"/>
    </source>
</evidence>
<dbReference type="PANTHER" id="PTHR18945">
    <property type="entry name" value="NEUROTRANSMITTER GATED ION CHANNEL"/>
    <property type="match status" value="1"/>
</dbReference>
<feature type="non-terminal residue" evidence="22">
    <location>
        <position position="1"/>
    </location>
</feature>
<organism evidence="22">
    <name type="scientific">Medioppia subpectinata</name>
    <dbReference type="NCBI Taxonomy" id="1979941"/>
    <lineage>
        <taxon>Eukaryota</taxon>
        <taxon>Metazoa</taxon>
        <taxon>Ecdysozoa</taxon>
        <taxon>Arthropoda</taxon>
        <taxon>Chelicerata</taxon>
        <taxon>Arachnida</taxon>
        <taxon>Acari</taxon>
        <taxon>Acariformes</taxon>
        <taxon>Sarcoptiformes</taxon>
        <taxon>Oribatida</taxon>
        <taxon>Brachypylina</taxon>
        <taxon>Oppioidea</taxon>
        <taxon>Oppiidae</taxon>
        <taxon>Medioppia</taxon>
    </lineage>
</organism>
<keyword evidence="2 20" id="KW-0813">Transport</keyword>
<dbReference type="GO" id="GO:0034707">
    <property type="term" value="C:chloride channel complex"/>
    <property type="evidence" value="ECO:0007669"/>
    <property type="project" value="UniProtKB-KW"/>
</dbReference>
<evidence type="ECO:0000256" key="3">
    <source>
        <dbReference type="ARBA" id="ARBA00022475"/>
    </source>
</evidence>
<gene>
    <name evidence="22" type="ORF">OSB1V03_LOCUS17828</name>
</gene>
<dbReference type="InterPro" id="IPR018000">
    <property type="entry name" value="Neurotransmitter_ion_chnl_CS"/>
</dbReference>
<keyword evidence="10" id="KW-1015">Disulfide bond</keyword>
<dbReference type="Pfam" id="PF02931">
    <property type="entry name" value="Neur_chan_LBD"/>
    <property type="match status" value="1"/>
</dbReference>
<comment type="subcellular location">
    <subcellularLocation>
        <location evidence="18">Postsynaptic cell membrane</location>
        <topology evidence="18">Multi-pass membrane protein</topology>
    </subcellularLocation>
</comment>
<dbReference type="GO" id="GO:0005254">
    <property type="term" value="F:chloride channel activity"/>
    <property type="evidence" value="ECO:0007669"/>
    <property type="project" value="UniProtKB-KW"/>
</dbReference>
<evidence type="ECO:0000256" key="4">
    <source>
        <dbReference type="ARBA" id="ARBA00022692"/>
    </source>
</evidence>
<dbReference type="PROSITE" id="PS00236">
    <property type="entry name" value="NEUROTR_ION_CHANNEL"/>
    <property type="match status" value="1"/>
</dbReference>
<evidence type="ECO:0000256" key="8">
    <source>
        <dbReference type="ARBA" id="ARBA00023065"/>
    </source>
</evidence>
<evidence type="ECO:0000313" key="23">
    <source>
        <dbReference type="Proteomes" id="UP000759131"/>
    </source>
</evidence>
<dbReference type="FunFam" id="2.70.170.10:FF:000021">
    <property type="entry name" value="Gamma-aminobutyric acid receptor isoform 3b"/>
    <property type="match status" value="1"/>
</dbReference>
<evidence type="ECO:0000256" key="20">
    <source>
        <dbReference type="RuleBase" id="RU000687"/>
    </source>
</evidence>
<evidence type="ECO:0000256" key="2">
    <source>
        <dbReference type="ARBA" id="ARBA00022448"/>
    </source>
</evidence>
<keyword evidence="23" id="KW-1185">Reference proteome</keyword>
<keyword evidence="15" id="KW-0628">Postsynaptic cell membrane</keyword>
<dbReference type="Gene3D" id="2.70.170.10">
    <property type="entry name" value="Neurotransmitter-gated ion-channel ligand-binding domain"/>
    <property type="match status" value="1"/>
</dbReference>
<keyword evidence="17 20" id="KW-0407">Ion channel</keyword>